<reference evidence="1" key="1">
    <citation type="submission" date="2021-02" db="EMBL/GenBank/DDBJ databases">
        <authorList>
            <person name="Dougan E. K."/>
            <person name="Rhodes N."/>
            <person name="Thang M."/>
            <person name="Chan C."/>
        </authorList>
    </citation>
    <scope>NUCLEOTIDE SEQUENCE</scope>
</reference>
<feature type="non-terminal residue" evidence="1">
    <location>
        <position position="323"/>
    </location>
</feature>
<sequence length="323" mass="34319">MAWRQTWQQPGTIRPVVAAAVPAAAAWQQAAVRRVAVASWQASPSTGAALAAAAQKAKAVIQLGTAPAFAAAAAVAPGLAAASVDTYVVTTKGKDGDEVVIRTLTGEYKESGSNHGRKCFKKGGVVGVGEAVDVFFNYWDNRGGPAFEGWWFGDKLGGTQVWSHCTSAGLTPPSTGWKIPWDGSVRRNLTLTNKVDQLKNDAQSIFKNIGTEVSDSTTVAKSVLDEAKRTAGYYSNPESLKAAEQILNPLLTALAETMKTLNEMQRTTSGEALRQLQGLKSTVQALISSTNVELSKVRTSKAKADTSEKIQASESRDMAIFNE</sequence>
<dbReference type="Proteomes" id="UP000626109">
    <property type="component" value="Unassembled WGS sequence"/>
</dbReference>
<dbReference type="EMBL" id="CAJNNW010013865">
    <property type="protein sequence ID" value="CAE8655897.1"/>
    <property type="molecule type" value="Genomic_DNA"/>
</dbReference>
<proteinExistence type="predicted"/>
<organism evidence="1 2">
    <name type="scientific">Polarella glacialis</name>
    <name type="common">Dinoflagellate</name>
    <dbReference type="NCBI Taxonomy" id="89957"/>
    <lineage>
        <taxon>Eukaryota</taxon>
        <taxon>Sar</taxon>
        <taxon>Alveolata</taxon>
        <taxon>Dinophyceae</taxon>
        <taxon>Suessiales</taxon>
        <taxon>Suessiaceae</taxon>
        <taxon>Polarella</taxon>
    </lineage>
</organism>
<gene>
    <name evidence="1" type="ORF">PGLA2088_LOCUS11884</name>
</gene>
<accession>A0A813IUD9</accession>
<dbReference type="AlphaFoldDB" id="A0A813IUD9"/>
<evidence type="ECO:0000313" key="1">
    <source>
        <dbReference type="EMBL" id="CAE8655897.1"/>
    </source>
</evidence>
<protein>
    <submittedName>
        <fullName evidence="1">Uncharacterized protein</fullName>
    </submittedName>
</protein>
<name>A0A813IUD9_POLGL</name>
<evidence type="ECO:0000313" key="2">
    <source>
        <dbReference type="Proteomes" id="UP000626109"/>
    </source>
</evidence>
<comment type="caution">
    <text evidence="1">The sequence shown here is derived from an EMBL/GenBank/DDBJ whole genome shotgun (WGS) entry which is preliminary data.</text>
</comment>